<dbReference type="PANTHER" id="PTHR32341:SF10">
    <property type="entry name" value="INTERFERON-INDUCIBLE GTPASE 5"/>
    <property type="match status" value="1"/>
</dbReference>
<dbReference type="Ensembl" id="ENSPLAT00000028338.1">
    <property type="protein sequence ID" value="ENSPLAP00000018767.1"/>
    <property type="gene ID" value="ENSPLAG00000023485.1"/>
</dbReference>
<reference evidence="6" key="2">
    <citation type="submission" date="2025-09" db="UniProtKB">
        <authorList>
            <consortium name="Ensembl"/>
        </authorList>
    </citation>
    <scope>IDENTIFICATION</scope>
</reference>
<dbReference type="GeneTree" id="ENSGT00950000183007"/>
<keyword evidence="7" id="KW-1185">Reference proteome</keyword>
<dbReference type="SUPFAM" id="SSF52540">
    <property type="entry name" value="P-loop containing nucleoside triphosphate hydrolases"/>
    <property type="match status" value="1"/>
</dbReference>
<evidence type="ECO:0000256" key="2">
    <source>
        <dbReference type="ARBA" id="ARBA00022741"/>
    </source>
</evidence>
<sequence>MERIKQQIRDLTKSDPAAAARKINQYLEQIDDIQLNIEIHEQIRAMMETDPAAAAEKIRQCLEETDNIQLNIAITGEPGTGKSTFVNAFRGIHNNDEGAAPTGCENMTTNPTSYRHPDYSKVILWDLPGIGSTMWPADKYVERVELEKFDFFIILSADRFRENDVKLVKEIQKMEKKFYFVCSKVNHNLRDEEQSQMDFTEEKTLKTIYEDRVKGLEELGLKSPQVFLLLSPDVSLQGLKELKSTFEEDLPELKKHALRLTMIIIYKSTSCACNNKYCGDRTHPKPLRSFFFFFNDFPHPVPATHTDCQLV</sequence>
<evidence type="ECO:0000256" key="1">
    <source>
        <dbReference type="ARBA" id="ARBA00005429"/>
    </source>
</evidence>
<dbReference type="FunFam" id="3.40.50.300:FF:000541">
    <property type="entry name" value="Immunity related GTPase M"/>
    <property type="match status" value="1"/>
</dbReference>
<accession>A0A3B3V1F2</accession>
<name>A0A3B3V1F2_9TELE</name>
<evidence type="ECO:0000313" key="6">
    <source>
        <dbReference type="Ensembl" id="ENSPLAP00000018767.1"/>
    </source>
</evidence>
<feature type="domain" description="IRG-type G" evidence="5">
    <location>
        <begin position="68"/>
        <end position="249"/>
    </location>
</feature>
<dbReference type="PROSITE" id="PS51716">
    <property type="entry name" value="G_IRG"/>
    <property type="match status" value="1"/>
</dbReference>
<dbReference type="GO" id="GO:0016787">
    <property type="term" value="F:hydrolase activity"/>
    <property type="evidence" value="ECO:0007669"/>
    <property type="project" value="UniProtKB-KW"/>
</dbReference>
<evidence type="ECO:0000256" key="3">
    <source>
        <dbReference type="ARBA" id="ARBA00022801"/>
    </source>
</evidence>
<dbReference type="InterPro" id="IPR051515">
    <property type="entry name" value="IRG"/>
</dbReference>
<dbReference type="GO" id="GO:0016020">
    <property type="term" value="C:membrane"/>
    <property type="evidence" value="ECO:0007669"/>
    <property type="project" value="InterPro"/>
</dbReference>
<dbReference type="GO" id="GO:0005525">
    <property type="term" value="F:GTP binding"/>
    <property type="evidence" value="ECO:0007669"/>
    <property type="project" value="UniProtKB-KW"/>
</dbReference>
<dbReference type="InterPro" id="IPR007743">
    <property type="entry name" value="Immunity-related_GTPase-like"/>
</dbReference>
<organism evidence="6 7">
    <name type="scientific">Poecilia latipinna</name>
    <name type="common">sailfin molly</name>
    <dbReference type="NCBI Taxonomy" id="48699"/>
    <lineage>
        <taxon>Eukaryota</taxon>
        <taxon>Metazoa</taxon>
        <taxon>Chordata</taxon>
        <taxon>Craniata</taxon>
        <taxon>Vertebrata</taxon>
        <taxon>Euteleostomi</taxon>
        <taxon>Actinopterygii</taxon>
        <taxon>Neopterygii</taxon>
        <taxon>Teleostei</taxon>
        <taxon>Neoteleostei</taxon>
        <taxon>Acanthomorphata</taxon>
        <taxon>Ovalentaria</taxon>
        <taxon>Atherinomorphae</taxon>
        <taxon>Cyprinodontiformes</taxon>
        <taxon>Poeciliidae</taxon>
        <taxon>Poeciliinae</taxon>
        <taxon>Poecilia</taxon>
    </lineage>
</organism>
<evidence type="ECO:0000259" key="5">
    <source>
        <dbReference type="PROSITE" id="PS51716"/>
    </source>
</evidence>
<dbReference type="Gene3D" id="3.40.50.300">
    <property type="entry name" value="P-loop containing nucleotide triphosphate hydrolases"/>
    <property type="match status" value="1"/>
</dbReference>
<proteinExistence type="inferred from homology"/>
<dbReference type="InterPro" id="IPR027417">
    <property type="entry name" value="P-loop_NTPase"/>
</dbReference>
<protein>
    <recommendedName>
        <fullName evidence="5">IRG-type G domain-containing protein</fullName>
    </recommendedName>
</protein>
<keyword evidence="2" id="KW-0547">Nucleotide-binding</keyword>
<dbReference type="Proteomes" id="UP000261500">
    <property type="component" value="Unplaced"/>
</dbReference>
<evidence type="ECO:0000256" key="4">
    <source>
        <dbReference type="ARBA" id="ARBA00023134"/>
    </source>
</evidence>
<evidence type="ECO:0000313" key="7">
    <source>
        <dbReference type="Proteomes" id="UP000261500"/>
    </source>
</evidence>
<comment type="similarity">
    <text evidence="1">Belongs to the TRAFAC class dynamin-like GTPase superfamily. IRG family.</text>
</comment>
<dbReference type="AlphaFoldDB" id="A0A3B3V1F2"/>
<keyword evidence="3" id="KW-0378">Hydrolase</keyword>
<dbReference type="Pfam" id="PF05049">
    <property type="entry name" value="IIGP"/>
    <property type="match status" value="1"/>
</dbReference>
<dbReference type="PANTHER" id="PTHR32341">
    <property type="entry name" value="INTERFERON-INDUCIBLE GTPASE"/>
    <property type="match status" value="1"/>
</dbReference>
<dbReference type="InterPro" id="IPR030385">
    <property type="entry name" value="G_IRG_dom"/>
</dbReference>
<reference evidence="6" key="1">
    <citation type="submission" date="2025-08" db="UniProtKB">
        <authorList>
            <consortium name="Ensembl"/>
        </authorList>
    </citation>
    <scope>IDENTIFICATION</scope>
</reference>
<keyword evidence="4" id="KW-0342">GTP-binding</keyword>